<name>A0AAP0PNX9_9MAGN</name>
<keyword evidence="2" id="KW-1185">Reference proteome</keyword>
<organism evidence="1 2">
    <name type="scientific">Stephania yunnanensis</name>
    <dbReference type="NCBI Taxonomy" id="152371"/>
    <lineage>
        <taxon>Eukaryota</taxon>
        <taxon>Viridiplantae</taxon>
        <taxon>Streptophyta</taxon>
        <taxon>Embryophyta</taxon>
        <taxon>Tracheophyta</taxon>
        <taxon>Spermatophyta</taxon>
        <taxon>Magnoliopsida</taxon>
        <taxon>Ranunculales</taxon>
        <taxon>Menispermaceae</taxon>
        <taxon>Menispermoideae</taxon>
        <taxon>Cissampelideae</taxon>
        <taxon>Stephania</taxon>
    </lineage>
</organism>
<gene>
    <name evidence="1" type="ORF">Syun_009321</name>
</gene>
<evidence type="ECO:0000313" key="2">
    <source>
        <dbReference type="Proteomes" id="UP001420932"/>
    </source>
</evidence>
<reference evidence="1 2" key="1">
    <citation type="submission" date="2024-01" db="EMBL/GenBank/DDBJ databases">
        <title>Genome assemblies of Stephania.</title>
        <authorList>
            <person name="Yang L."/>
        </authorList>
    </citation>
    <scope>NUCLEOTIDE SEQUENCE [LARGE SCALE GENOMIC DNA]</scope>
    <source>
        <strain evidence="1">YNDBR</strain>
        <tissue evidence="1">Leaf</tissue>
    </source>
</reference>
<dbReference type="AlphaFoldDB" id="A0AAP0PNX9"/>
<accession>A0AAP0PNX9</accession>
<sequence>MHRHNPTSLDSCHTHLFLNVKEINGSKDLVTDLNQYIASRQRKIDEAELCSTQPTFNPKEDVSDDTLKNLEVHDVIQVEDYLIETSEECDVIQIETEIVIALNEGEDEMKVDVNSNKPEMPQIKSEEDQPLVLVQLPTLLCKFGKPYKGVEVRERLQIFYNADTFMLDEPDTIDSFVLEVPDDLLNLKEAMHVSMPKYIDATFVVDISKGEGIT</sequence>
<evidence type="ECO:0000313" key="1">
    <source>
        <dbReference type="EMBL" id="KAK9151012.1"/>
    </source>
</evidence>
<dbReference type="EMBL" id="JBBNAF010000004">
    <property type="protein sequence ID" value="KAK9151012.1"/>
    <property type="molecule type" value="Genomic_DNA"/>
</dbReference>
<comment type="caution">
    <text evidence="1">The sequence shown here is derived from an EMBL/GenBank/DDBJ whole genome shotgun (WGS) entry which is preliminary data.</text>
</comment>
<protein>
    <submittedName>
        <fullName evidence="1">Uncharacterized protein</fullName>
    </submittedName>
</protein>
<dbReference type="Proteomes" id="UP001420932">
    <property type="component" value="Unassembled WGS sequence"/>
</dbReference>
<proteinExistence type="predicted"/>